<keyword evidence="5" id="KW-0269">Exonuclease</keyword>
<comment type="similarity">
    <text evidence="1">Belongs to the SbcD family.</text>
</comment>
<feature type="region of interest" description="Disordered" evidence="6">
    <location>
        <begin position="357"/>
        <end position="401"/>
    </location>
</feature>
<proteinExistence type="inferred from homology"/>
<comment type="caution">
    <text evidence="8">The sequence shown here is derived from an EMBL/GenBank/DDBJ whole genome shotgun (WGS) entry which is preliminary data.</text>
</comment>
<accession>M2WD16</accession>
<dbReference type="CDD" id="cd00840">
    <property type="entry name" value="MPP_Mre11_N"/>
    <property type="match status" value="1"/>
</dbReference>
<evidence type="ECO:0000313" key="8">
    <source>
        <dbReference type="EMBL" id="EME36357.1"/>
    </source>
</evidence>
<name>M2WD16_9MICC</name>
<reference evidence="8 9" key="1">
    <citation type="journal article" date="2014" name="Genome Announc.">
        <title>Draft Genome Sequence of Kocuria palustris PEL.</title>
        <authorList>
            <person name="Sharma G."/>
            <person name="Khatri I."/>
            <person name="Subramanian S."/>
        </authorList>
    </citation>
    <scope>NUCLEOTIDE SEQUENCE [LARGE SCALE GENOMIC DNA]</scope>
    <source>
        <strain evidence="8 9">PEL</strain>
    </source>
</reference>
<dbReference type="AlphaFoldDB" id="M2WD16"/>
<dbReference type="GO" id="GO:0004527">
    <property type="term" value="F:exonuclease activity"/>
    <property type="evidence" value="ECO:0007669"/>
    <property type="project" value="UniProtKB-KW"/>
</dbReference>
<protein>
    <recommendedName>
        <fullName evidence="2">Nuclease SbcCD subunit D</fullName>
    </recommendedName>
</protein>
<dbReference type="PANTHER" id="PTHR30337:SF0">
    <property type="entry name" value="NUCLEASE SBCCD SUBUNIT D"/>
    <property type="match status" value="1"/>
</dbReference>
<dbReference type="InterPro" id="IPR014577">
    <property type="entry name" value="UCP033093_metalloPase"/>
</dbReference>
<dbReference type="Gene3D" id="3.60.21.10">
    <property type="match status" value="1"/>
</dbReference>
<evidence type="ECO:0000256" key="2">
    <source>
        <dbReference type="ARBA" id="ARBA00013365"/>
    </source>
</evidence>
<organism evidence="8 9">
    <name type="scientific">Kocuria palustris PEL</name>
    <dbReference type="NCBI Taxonomy" id="1236550"/>
    <lineage>
        <taxon>Bacteria</taxon>
        <taxon>Bacillati</taxon>
        <taxon>Actinomycetota</taxon>
        <taxon>Actinomycetes</taxon>
        <taxon>Micrococcales</taxon>
        <taxon>Micrococcaceae</taxon>
        <taxon>Kocuria</taxon>
    </lineage>
</organism>
<evidence type="ECO:0000256" key="5">
    <source>
        <dbReference type="ARBA" id="ARBA00022839"/>
    </source>
</evidence>
<dbReference type="PANTHER" id="PTHR30337">
    <property type="entry name" value="COMPONENT OF ATP-DEPENDENT DSDNA EXONUCLEASE"/>
    <property type="match status" value="1"/>
</dbReference>
<dbReference type="EMBL" id="ANHZ02000015">
    <property type="protein sequence ID" value="EME36357.1"/>
    <property type="molecule type" value="Genomic_DNA"/>
</dbReference>
<dbReference type="InterPro" id="IPR004843">
    <property type="entry name" value="Calcineurin-like_PHP"/>
</dbReference>
<evidence type="ECO:0000259" key="7">
    <source>
        <dbReference type="Pfam" id="PF00149"/>
    </source>
</evidence>
<feature type="compositionally biased region" description="Basic and acidic residues" evidence="6">
    <location>
        <begin position="357"/>
        <end position="366"/>
    </location>
</feature>
<dbReference type="STRING" id="71999.KPaMU14_03280"/>
<dbReference type="Pfam" id="PF00149">
    <property type="entry name" value="Metallophos"/>
    <property type="match status" value="1"/>
</dbReference>
<keyword evidence="4" id="KW-0378">Hydrolase</keyword>
<sequence length="415" mass="45538">MTVRFLHTSDWQLGMTRHYLAGEAQPRFTADRVDTVRTLLALALERECSFVVVAGDVFDHANLSPQDMGRALEAMRYELPVLLLPGNHDPLGTGSLWDSPAVRDGLPDNVVLLRDSGPVQVLDGVQVVGAPWRTRKPDADPVAPALEGLETDGTVRVLVGHGMLEELDPDASSPVTVRRAPLEAALADGRIHYVALGDRHIRWPPDGRGAIQYPGAHETTSFRETGLGLVLEVQIDPQAPAGSQVTVQDHQVGRWRHVVIERELDGPEDLEALAAELDAQTPKERTMVKTALRGALTVGQAAQLDELLESQGARFASLEAWDRHTDIVILPSQEEMQEISLGGFAQQTLEELRERAWQPERERAEDGSPEPIAAEELSEQAEQEEMLREPAPPAEHETAQDALRLLVRLSGGQRA</sequence>
<dbReference type="PIRSF" id="PIRSF033093">
    <property type="entry name" value="UCP_ML1119"/>
    <property type="match status" value="1"/>
</dbReference>
<evidence type="ECO:0000256" key="3">
    <source>
        <dbReference type="ARBA" id="ARBA00022722"/>
    </source>
</evidence>
<evidence type="ECO:0000256" key="4">
    <source>
        <dbReference type="ARBA" id="ARBA00022801"/>
    </source>
</evidence>
<dbReference type="InterPro" id="IPR050535">
    <property type="entry name" value="DNA_Repair-Maintenance_Comp"/>
</dbReference>
<feature type="domain" description="Calcineurin-like phosphoesterase" evidence="7">
    <location>
        <begin position="4"/>
        <end position="113"/>
    </location>
</feature>
<evidence type="ECO:0000313" key="9">
    <source>
        <dbReference type="Proteomes" id="UP000009877"/>
    </source>
</evidence>
<keyword evidence="9" id="KW-1185">Reference proteome</keyword>
<gene>
    <name evidence="8" type="ORF">C884_00525</name>
</gene>
<keyword evidence="3" id="KW-0540">Nuclease</keyword>
<dbReference type="Proteomes" id="UP000009877">
    <property type="component" value="Unassembled WGS sequence"/>
</dbReference>
<dbReference type="RefSeq" id="WP_006214947.1">
    <property type="nucleotide sequence ID" value="NZ_ANHZ02000015.1"/>
</dbReference>
<evidence type="ECO:0000256" key="1">
    <source>
        <dbReference type="ARBA" id="ARBA00010555"/>
    </source>
</evidence>
<dbReference type="InterPro" id="IPR029052">
    <property type="entry name" value="Metallo-depent_PP-like"/>
</dbReference>
<dbReference type="InterPro" id="IPR041796">
    <property type="entry name" value="Mre11_N"/>
</dbReference>
<evidence type="ECO:0000256" key="6">
    <source>
        <dbReference type="SAM" id="MobiDB-lite"/>
    </source>
</evidence>
<dbReference type="SUPFAM" id="SSF56300">
    <property type="entry name" value="Metallo-dependent phosphatases"/>
    <property type="match status" value="1"/>
</dbReference>